<protein>
    <submittedName>
        <fullName evidence="1">Uncharacterized protein</fullName>
    </submittedName>
</protein>
<reference evidence="1" key="1">
    <citation type="journal article" date="2019" name="bioRxiv">
        <title>The Genome of the Zebra Mussel, Dreissena polymorpha: A Resource for Invasive Species Research.</title>
        <authorList>
            <person name="McCartney M.A."/>
            <person name="Auch B."/>
            <person name="Kono T."/>
            <person name="Mallez S."/>
            <person name="Zhang Y."/>
            <person name="Obille A."/>
            <person name="Becker A."/>
            <person name="Abrahante J.E."/>
            <person name="Garbe J."/>
            <person name="Badalamenti J.P."/>
            <person name="Herman A."/>
            <person name="Mangelson H."/>
            <person name="Liachko I."/>
            <person name="Sullivan S."/>
            <person name="Sone E.D."/>
            <person name="Koren S."/>
            <person name="Silverstein K.A.T."/>
            <person name="Beckman K.B."/>
            <person name="Gohl D.M."/>
        </authorList>
    </citation>
    <scope>NUCLEOTIDE SEQUENCE</scope>
    <source>
        <strain evidence="1">Duluth1</strain>
        <tissue evidence="1">Whole animal</tissue>
    </source>
</reference>
<organism evidence="1 2">
    <name type="scientific">Dreissena polymorpha</name>
    <name type="common">Zebra mussel</name>
    <name type="synonym">Mytilus polymorpha</name>
    <dbReference type="NCBI Taxonomy" id="45954"/>
    <lineage>
        <taxon>Eukaryota</taxon>
        <taxon>Metazoa</taxon>
        <taxon>Spiralia</taxon>
        <taxon>Lophotrochozoa</taxon>
        <taxon>Mollusca</taxon>
        <taxon>Bivalvia</taxon>
        <taxon>Autobranchia</taxon>
        <taxon>Heteroconchia</taxon>
        <taxon>Euheterodonta</taxon>
        <taxon>Imparidentia</taxon>
        <taxon>Neoheterodontei</taxon>
        <taxon>Myida</taxon>
        <taxon>Dreissenoidea</taxon>
        <taxon>Dreissenidae</taxon>
        <taxon>Dreissena</taxon>
    </lineage>
</organism>
<proteinExistence type="predicted"/>
<dbReference type="EMBL" id="JAIWYP010000007">
    <property type="protein sequence ID" value="KAH3793898.1"/>
    <property type="molecule type" value="Genomic_DNA"/>
</dbReference>
<reference evidence="1" key="2">
    <citation type="submission" date="2020-11" db="EMBL/GenBank/DDBJ databases">
        <authorList>
            <person name="McCartney M.A."/>
            <person name="Auch B."/>
            <person name="Kono T."/>
            <person name="Mallez S."/>
            <person name="Becker A."/>
            <person name="Gohl D.M."/>
            <person name="Silverstein K.A.T."/>
            <person name="Koren S."/>
            <person name="Bechman K.B."/>
            <person name="Herman A."/>
            <person name="Abrahante J.E."/>
            <person name="Garbe J."/>
        </authorList>
    </citation>
    <scope>NUCLEOTIDE SEQUENCE</scope>
    <source>
        <strain evidence="1">Duluth1</strain>
        <tissue evidence="1">Whole animal</tissue>
    </source>
</reference>
<keyword evidence="2" id="KW-1185">Reference proteome</keyword>
<evidence type="ECO:0000313" key="2">
    <source>
        <dbReference type="Proteomes" id="UP000828390"/>
    </source>
</evidence>
<dbReference type="Proteomes" id="UP000828390">
    <property type="component" value="Unassembled WGS sequence"/>
</dbReference>
<name>A0A9D4F8B6_DREPO</name>
<evidence type="ECO:0000313" key="1">
    <source>
        <dbReference type="EMBL" id="KAH3793898.1"/>
    </source>
</evidence>
<dbReference type="AlphaFoldDB" id="A0A9D4F8B6"/>
<comment type="caution">
    <text evidence="1">The sequence shown here is derived from an EMBL/GenBank/DDBJ whole genome shotgun (WGS) entry which is preliminary data.</text>
</comment>
<gene>
    <name evidence="1" type="ORF">DPMN_147423</name>
</gene>
<accession>A0A9D4F8B6</accession>
<sequence length="117" mass="13164">MATVRQYDGDNAIERWRHCDDTTAKVRYDYRIVAPGGGSYEAGRRKVKKGIFTRSLCLCSIEEKWLYDEIEELNLGGDANFAGFPDVLQLMEGCSCFNDAGLTSTSVSPWLSKMLPR</sequence>